<evidence type="ECO:0000256" key="3">
    <source>
        <dbReference type="ARBA" id="ARBA00007931"/>
    </source>
</evidence>
<feature type="transmembrane region" description="Helical" evidence="11">
    <location>
        <begin position="608"/>
        <end position="640"/>
    </location>
</feature>
<evidence type="ECO:0000256" key="6">
    <source>
        <dbReference type="ARBA" id="ARBA00022801"/>
    </source>
</evidence>
<evidence type="ECO:0000256" key="10">
    <source>
        <dbReference type="ARBA" id="ARBA00023136"/>
    </source>
</evidence>
<gene>
    <name evidence="13" type="ORF">Mal52_04180</name>
</gene>
<dbReference type="GO" id="GO:0004222">
    <property type="term" value="F:metalloendopeptidase activity"/>
    <property type="evidence" value="ECO:0007669"/>
    <property type="project" value="InterPro"/>
</dbReference>
<dbReference type="InterPro" id="IPR036034">
    <property type="entry name" value="PDZ_sf"/>
</dbReference>
<name>A0A517ZHK7_9PLAN</name>
<evidence type="ECO:0000256" key="5">
    <source>
        <dbReference type="ARBA" id="ARBA00022692"/>
    </source>
</evidence>
<keyword evidence="10 11" id="KW-0472">Membrane</keyword>
<sequence length="686" mass="75286">MAILALSLSSVPSILLAALGLGFVIFIHELGHFAVAKWCDVNVERFSIGFGPVIWSRTWGETEYALSLIPFGGYVKMLGQDDMDPSQETDEDLAEDPRSYTAKSVPQRMAIISAGVIMNLLTSVLFFLFAFKLGVEFTPAVVGYTRPGDPAWVAGLRTGDEFTQVNGRTGRPLRFIDLRQEIALSSGDVHVKGIRRIYDGVKMTEEDFTTTLVPKTGDIIPTVGVAPSLGMRLPQAAEGEEATVTIPGTAAAKSTPPFEGGDEIVKIDEVDISGYADLQNVLARRRGQEVTFTVKRGKKGETPTTHEIKTPPNYFHTLGLKMDIGPITAIQQGSPATTAQPPLAVDDKITHIISETDGEREVGADLNALELPDYLATLHGQEIKIRVKRSTSGQEESIECTITPDDRPGWTETPTGPSIPLTIPAIGIGYQVMPLVLKVEEGSPAFGEVNRGGKPSFIKSIEFFPPITQEAKPIIFDNKSEDPINWAFAFWAMQQHPEAEVVLQISEQDSGQEYTTKKLAPQPRDQMGSEWYLPIRGIPLNMLTERRKAATYGESLSLAYNRTKSSLLEIYLTLRNLATGRVSPKALRGPLGIAETAYHFSEKGLGDLLWFLGLLSVSLAVLNFLPIPVLDGGHMVFLIWEGIRGKPASERVMIAANYVGLCFVLCLMLWVLSLDIFMHLLGWWKM</sequence>
<keyword evidence="7" id="KW-0862">Zinc</keyword>
<comment type="similarity">
    <text evidence="3">Belongs to the peptidase M50B family.</text>
</comment>
<keyword evidence="8 11" id="KW-1133">Transmembrane helix</keyword>
<dbReference type="Proteomes" id="UP000319383">
    <property type="component" value="Chromosome"/>
</dbReference>
<dbReference type="SMART" id="SM00228">
    <property type="entry name" value="PDZ"/>
    <property type="match status" value="2"/>
</dbReference>
<evidence type="ECO:0000313" key="14">
    <source>
        <dbReference type="Proteomes" id="UP000319383"/>
    </source>
</evidence>
<evidence type="ECO:0000259" key="12">
    <source>
        <dbReference type="SMART" id="SM00228"/>
    </source>
</evidence>
<evidence type="ECO:0000256" key="4">
    <source>
        <dbReference type="ARBA" id="ARBA00022670"/>
    </source>
</evidence>
<dbReference type="AlphaFoldDB" id="A0A517ZHK7"/>
<evidence type="ECO:0000256" key="9">
    <source>
        <dbReference type="ARBA" id="ARBA00023049"/>
    </source>
</evidence>
<dbReference type="GO" id="GO:0006508">
    <property type="term" value="P:proteolysis"/>
    <property type="evidence" value="ECO:0007669"/>
    <property type="project" value="UniProtKB-KW"/>
</dbReference>
<dbReference type="EC" id="3.4.24.-" evidence="13"/>
<comment type="cofactor">
    <cofactor evidence="1">
        <name>Zn(2+)</name>
        <dbReference type="ChEBI" id="CHEBI:29105"/>
    </cofactor>
</comment>
<dbReference type="EMBL" id="CP036276">
    <property type="protein sequence ID" value="QDU41963.1"/>
    <property type="molecule type" value="Genomic_DNA"/>
</dbReference>
<accession>A0A517ZHK7</accession>
<dbReference type="Gene3D" id="2.30.42.10">
    <property type="match status" value="2"/>
</dbReference>
<keyword evidence="6 13" id="KW-0378">Hydrolase</keyword>
<dbReference type="PANTHER" id="PTHR42837:SF2">
    <property type="entry name" value="MEMBRANE METALLOPROTEASE ARASP2, CHLOROPLASTIC-RELATED"/>
    <property type="match status" value="1"/>
</dbReference>
<evidence type="ECO:0000256" key="8">
    <source>
        <dbReference type="ARBA" id="ARBA00022989"/>
    </source>
</evidence>
<dbReference type="KEGG" id="sdyn:Mal52_04180"/>
<feature type="transmembrane region" description="Helical" evidence="11">
    <location>
        <begin position="109"/>
        <end position="131"/>
    </location>
</feature>
<feature type="transmembrane region" description="Helical" evidence="11">
    <location>
        <begin position="6"/>
        <end position="27"/>
    </location>
</feature>
<protein>
    <submittedName>
        <fullName evidence="13">Zinc metalloprotease</fullName>
        <ecNumber evidence="13">3.4.24.-</ecNumber>
    </submittedName>
</protein>
<dbReference type="PANTHER" id="PTHR42837">
    <property type="entry name" value="REGULATOR OF SIGMA-E PROTEASE RSEP"/>
    <property type="match status" value="1"/>
</dbReference>
<evidence type="ECO:0000256" key="1">
    <source>
        <dbReference type="ARBA" id="ARBA00001947"/>
    </source>
</evidence>
<dbReference type="RefSeq" id="WP_197533651.1">
    <property type="nucleotide sequence ID" value="NZ_CP036270.1"/>
</dbReference>
<keyword evidence="14" id="KW-1185">Reference proteome</keyword>
<proteinExistence type="inferred from homology"/>
<dbReference type="CDD" id="cd06163">
    <property type="entry name" value="S2P-M50_PDZ_RseP-like"/>
    <property type="match status" value="1"/>
</dbReference>
<evidence type="ECO:0000256" key="11">
    <source>
        <dbReference type="SAM" id="Phobius"/>
    </source>
</evidence>
<keyword evidence="9 13" id="KW-0482">Metalloprotease</keyword>
<reference evidence="13 14" key="1">
    <citation type="submission" date="2019-02" db="EMBL/GenBank/DDBJ databases">
        <title>Deep-cultivation of Planctomycetes and their phenomic and genomic characterization uncovers novel biology.</title>
        <authorList>
            <person name="Wiegand S."/>
            <person name="Jogler M."/>
            <person name="Boedeker C."/>
            <person name="Pinto D."/>
            <person name="Vollmers J."/>
            <person name="Rivas-Marin E."/>
            <person name="Kohn T."/>
            <person name="Peeters S.H."/>
            <person name="Heuer A."/>
            <person name="Rast P."/>
            <person name="Oberbeckmann S."/>
            <person name="Bunk B."/>
            <person name="Jeske O."/>
            <person name="Meyerdierks A."/>
            <person name="Storesund J.E."/>
            <person name="Kallscheuer N."/>
            <person name="Luecker S."/>
            <person name="Lage O.M."/>
            <person name="Pohl T."/>
            <person name="Merkel B.J."/>
            <person name="Hornburger P."/>
            <person name="Mueller R.-W."/>
            <person name="Bruemmer F."/>
            <person name="Labrenz M."/>
            <person name="Spormann A.M."/>
            <person name="Op den Camp H."/>
            <person name="Overmann J."/>
            <person name="Amann R."/>
            <person name="Jetten M.S.M."/>
            <person name="Mascher T."/>
            <person name="Medema M.H."/>
            <person name="Devos D.P."/>
            <person name="Kaster A.-K."/>
            <person name="Ovreas L."/>
            <person name="Rohde M."/>
            <person name="Galperin M.Y."/>
            <person name="Jogler C."/>
        </authorList>
    </citation>
    <scope>NUCLEOTIDE SEQUENCE [LARGE SCALE GENOMIC DNA]</scope>
    <source>
        <strain evidence="13 14">Mal52</strain>
    </source>
</reference>
<dbReference type="InterPro" id="IPR008915">
    <property type="entry name" value="Peptidase_M50"/>
</dbReference>
<dbReference type="InterPro" id="IPR004387">
    <property type="entry name" value="Pept_M50_Zn"/>
</dbReference>
<dbReference type="GO" id="GO:0016020">
    <property type="term" value="C:membrane"/>
    <property type="evidence" value="ECO:0007669"/>
    <property type="project" value="UniProtKB-SubCell"/>
</dbReference>
<dbReference type="SUPFAM" id="SSF50156">
    <property type="entry name" value="PDZ domain-like"/>
    <property type="match status" value="2"/>
</dbReference>
<dbReference type="Pfam" id="PF02163">
    <property type="entry name" value="Peptidase_M50"/>
    <property type="match status" value="1"/>
</dbReference>
<keyword evidence="4 13" id="KW-0645">Protease</keyword>
<evidence type="ECO:0000313" key="13">
    <source>
        <dbReference type="EMBL" id="QDU41963.1"/>
    </source>
</evidence>
<evidence type="ECO:0000256" key="2">
    <source>
        <dbReference type="ARBA" id="ARBA00004141"/>
    </source>
</evidence>
<feature type="domain" description="PDZ" evidence="12">
    <location>
        <begin position="131"/>
        <end position="197"/>
    </location>
</feature>
<feature type="transmembrane region" description="Helical" evidence="11">
    <location>
        <begin position="652"/>
        <end position="681"/>
    </location>
</feature>
<dbReference type="InterPro" id="IPR001478">
    <property type="entry name" value="PDZ"/>
</dbReference>
<comment type="subcellular location">
    <subcellularLocation>
        <location evidence="2">Membrane</location>
        <topology evidence="2">Multi-pass membrane protein</topology>
    </subcellularLocation>
</comment>
<evidence type="ECO:0000256" key="7">
    <source>
        <dbReference type="ARBA" id="ARBA00022833"/>
    </source>
</evidence>
<organism evidence="13 14">
    <name type="scientific">Symmachiella dynata</name>
    <dbReference type="NCBI Taxonomy" id="2527995"/>
    <lineage>
        <taxon>Bacteria</taxon>
        <taxon>Pseudomonadati</taxon>
        <taxon>Planctomycetota</taxon>
        <taxon>Planctomycetia</taxon>
        <taxon>Planctomycetales</taxon>
        <taxon>Planctomycetaceae</taxon>
        <taxon>Symmachiella</taxon>
    </lineage>
</organism>
<feature type="domain" description="PDZ" evidence="12">
    <location>
        <begin position="227"/>
        <end position="298"/>
    </location>
</feature>
<keyword evidence="5 11" id="KW-0812">Transmembrane</keyword>